<dbReference type="EMBL" id="JABEZV010000009">
    <property type="protein sequence ID" value="MBA0721025.1"/>
    <property type="molecule type" value="Genomic_DNA"/>
</dbReference>
<keyword evidence="3" id="KW-1185">Reference proteome</keyword>
<accession>A0A7J9AAK1</accession>
<gene>
    <name evidence="1" type="ORF">Golax_008605</name>
    <name evidence="2" type="ORF">Golax_025917</name>
</gene>
<name>A0A7J9AAK1_9ROSI</name>
<reference evidence="1" key="2">
    <citation type="submission" date="2020-04" db="EMBL/GenBank/DDBJ databases">
        <authorList>
            <person name="Grover C.E."/>
            <person name="Arick M.A. II"/>
            <person name="Thrash A."/>
            <person name="Conover J.L."/>
            <person name="Sanders W.S."/>
            <person name="Peterson D.G."/>
            <person name="Scheffler J.A."/>
            <person name="Scheffler B.E."/>
            <person name="Wendel J.F."/>
        </authorList>
    </citation>
    <scope>NUCLEOTIDE SEQUENCE</scope>
    <source>
        <strain evidence="1">4</strain>
        <tissue evidence="1">Leaf</tissue>
    </source>
</reference>
<dbReference type="EMBL" id="JABEZV010449993">
    <property type="protein sequence ID" value="MBA0731561.1"/>
    <property type="molecule type" value="Genomic_DNA"/>
</dbReference>
<evidence type="ECO:0000313" key="3">
    <source>
        <dbReference type="Proteomes" id="UP000593574"/>
    </source>
</evidence>
<proteinExistence type="predicted"/>
<comment type="caution">
    <text evidence="1">The sequence shown here is derived from an EMBL/GenBank/DDBJ whole genome shotgun (WGS) entry which is preliminary data.</text>
</comment>
<dbReference type="Proteomes" id="UP000593574">
    <property type="component" value="Unassembled WGS sequence"/>
</dbReference>
<reference evidence="1 3" key="1">
    <citation type="journal article" date="2019" name="Genome Biol. Evol.">
        <title>Insights into the evolution of the New World diploid cottons (Gossypium, subgenus Houzingenia) based on genome sequencing.</title>
        <authorList>
            <person name="Grover C.E."/>
            <person name="Arick M.A. 2nd"/>
            <person name="Thrash A."/>
            <person name="Conover J.L."/>
            <person name="Sanders W.S."/>
            <person name="Peterson D.G."/>
            <person name="Frelichowski J.E."/>
            <person name="Scheffler J.A."/>
            <person name="Scheffler B.E."/>
            <person name="Wendel J.F."/>
        </authorList>
    </citation>
    <scope>NUCLEOTIDE SEQUENCE [LARGE SCALE GENOMIC DNA]</scope>
    <source>
        <strain evidence="1">4</strain>
        <tissue evidence="1">Leaf</tissue>
    </source>
</reference>
<evidence type="ECO:0000313" key="1">
    <source>
        <dbReference type="EMBL" id="MBA0721025.1"/>
    </source>
</evidence>
<evidence type="ECO:0000313" key="2">
    <source>
        <dbReference type="EMBL" id="MBA0731561.1"/>
    </source>
</evidence>
<sequence length="55" mass="5723">MVKLDGGKSGSSSVGLNVTNVSGSKTLQTFGVDSAPVNQVPRAQEVQYAEKQISQ</sequence>
<feature type="non-terminal residue" evidence="1">
    <location>
        <position position="55"/>
    </location>
</feature>
<protein>
    <submittedName>
        <fullName evidence="1">Uncharacterized protein</fullName>
    </submittedName>
</protein>
<dbReference type="AlphaFoldDB" id="A0A7J9AAK1"/>
<organism evidence="1 3">
    <name type="scientific">Gossypium laxum</name>
    <dbReference type="NCBI Taxonomy" id="34288"/>
    <lineage>
        <taxon>Eukaryota</taxon>
        <taxon>Viridiplantae</taxon>
        <taxon>Streptophyta</taxon>
        <taxon>Embryophyta</taxon>
        <taxon>Tracheophyta</taxon>
        <taxon>Spermatophyta</taxon>
        <taxon>Magnoliopsida</taxon>
        <taxon>eudicotyledons</taxon>
        <taxon>Gunneridae</taxon>
        <taxon>Pentapetalae</taxon>
        <taxon>rosids</taxon>
        <taxon>malvids</taxon>
        <taxon>Malvales</taxon>
        <taxon>Malvaceae</taxon>
        <taxon>Malvoideae</taxon>
        <taxon>Gossypium</taxon>
    </lineage>
</organism>